<evidence type="ECO:0000256" key="6">
    <source>
        <dbReference type="ARBA" id="ARBA00022683"/>
    </source>
</evidence>
<dbReference type="NCBIfam" id="TIGR00826">
    <property type="entry name" value="EIIB_glc"/>
    <property type="match status" value="1"/>
</dbReference>
<keyword evidence="10 12" id="KW-0472">Membrane</keyword>
<comment type="subcellular location">
    <subcellularLocation>
        <location evidence="1">Cell membrane</location>
        <topology evidence="1">Multi-pass membrane protein</topology>
    </subcellularLocation>
</comment>
<dbReference type="GO" id="GO:0008982">
    <property type="term" value="F:protein-N(PI)-phosphohistidine-sugar phosphotransferase activity"/>
    <property type="evidence" value="ECO:0007669"/>
    <property type="project" value="InterPro"/>
</dbReference>
<dbReference type="PROSITE" id="PS01035">
    <property type="entry name" value="PTS_EIIB_TYPE_1_CYS"/>
    <property type="match status" value="1"/>
</dbReference>
<dbReference type="Pfam" id="PF02378">
    <property type="entry name" value="PTS_EIIC"/>
    <property type="match status" value="1"/>
</dbReference>
<dbReference type="InterPro" id="IPR010975">
    <property type="entry name" value="PTS_IIBC_a_glc"/>
</dbReference>
<dbReference type="Pfam" id="PF00367">
    <property type="entry name" value="PTS_EIIB"/>
    <property type="match status" value="1"/>
</dbReference>
<name>A0A099IBR1_CLOIN</name>
<dbReference type="RefSeq" id="WP_044904020.1">
    <property type="nucleotide sequence ID" value="NZ_JQIF01000014.1"/>
</dbReference>
<reference evidence="15 16" key="1">
    <citation type="submission" date="2014-08" db="EMBL/GenBank/DDBJ databases">
        <title>Clostridium innocuum, an unnegligible vancomycin-resistant pathogen causing extra-intestinal infections.</title>
        <authorList>
            <person name="Feng Y."/>
            <person name="Chiu C.-H."/>
        </authorList>
    </citation>
    <scope>NUCLEOTIDE SEQUENCE [LARGE SCALE GENOMIC DNA]</scope>
    <source>
        <strain evidence="15 16">AN88</strain>
    </source>
</reference>
<feature type="transmembrane region" description="Helical" evidence="12">
    <location>
        <begin position="125"/>
        <end position="152"/>
    </location>
</feature>
<gene>
    <name evidence="15" type="ORF">CIAN88_03170</name>
</gene>
<sequence>MKQKIQKFGGAMFTPVLLFAFAGIMVGLATTCMNPQIMGDLANPESIWYKFWAMISAGANTVFNQLPVLFAVSLPIALAKKQNARACMETFVIYITFNYFVSEFLNQFGSSLGFDFAAEVGGTSGLAMIAGIKTLDTGMIGAILIAGIAIYLHNKFYDKELPDYLGVFKGSAFVVMIGFFVMIPVAILIALVWPHVQSALLGLQGFFKASGAAGLFTYNLLQKLLLPFGVHHFIYAPVLFDNVIVDGGTISYWAQHLPDFVNSSKPLIELYPLGGFSNGELAKIFGVIGVALAFYKTARPEKRKMVVALMVPACLTAMMTGITEPLEFTFLFVAPVLYVVYSVLSALLAVVMLLFGVIGNFGQGIPNIIFLNLIPLFKNHEMMYVWMLVIGVAFTAIHYFVFKFMILKFNYATPGREAVDEDAKLLTKDEYKALKDEKQSFGSDRFDVKGIIAALGGGDNILEISNCATRLRLLVKDEKAVQSLEEFKKYGAIGLVKNGTSIQVIIGLDVPKVREQAELLLGRE</sequence>
<organism evidence="15 16">
    <name type="scientific">Clostridium innocuum</name>
    <dbReference type="NCBI Taxonomy" id="1522"/>
    <lineage>
        <taxon>Bacteria</taxon>
        <taxon>Bacillati</taxon>
        <taxon>Bacillota</taxon>
        <taxon>Clostridia</taxon>
        <taxon>Eubacteriales</taxon>
        <taxon>Clostridiaceae</taxon>
        <taxon>Clostridium</taxon>
    </lineage>
</organism>
<comment type="caution">
    <text evidence="15">The sequence shown here is derived from an EMBL/GenBank/DDBJ whole genome shotgun (WGS) entry which is preliminary data.</text>
</comment>
<feature type="transmembrane region" description="Helical" evidence="12">
    <location>
        <begin position="199"/>
        <end position="221"/>
    </location>
</feature>
<feature type="transmembrane region" description="Helical" evidence="12">
    <location>
        <begin position="51"/>
        <end position="74"/>
    </location>
</feature>
<dbReference type="AlphaFoldDB" id="A0A099IBR1"/>
<feature type="transmembrane region" description="Helical" evidence="12">
    <location>
        <begin position="173"/>
        <end position="193"/>
    </location>
</feature>
<proteinExistence type="predicted"/>
<evidence type="ECO:0000256" key="3">
    <source>
        <dbReference type="ARBA" id="ARBA00022475"/>
    </source>
</evidence>
<dbReference type="InterPro" id="IPR018113">
    <property type="entry name" value="PTrfase_EIIB_Cys"/>
</dbReference>
<keyword evidence="9 12" id="KW-1133">Transmembrane helix</keyword>
<accession>A0A099IBR1</accession>
<keyword evidence="3" id="KW-1003">Cell membrane</keyword>
<dbReference type="InterPro" id="IPR001996">
    <property type="entry name" value="PTS_IIB_1"/>
</dbReference>
<evidence type="ECO:0000259" key="14">
    <source>
        <dbReference type="PROSITE" id="PS51103"/>
    </source>
</evidence>
<evidence type="ECO:0000256" key="9">
    <source>
        <dbReference type="ARBA" id="ARBA00022989"/>
    </source>
</evidence>
<evidence type="ECO:0000256" key="1">
    <source>
        <dbReference type="ARBA" id="ARBA00004651"/>
    </source>
</evidence>
<feature type="transmembrane region" description="Helical" evidence="12">
    <location>
        <begin position="306"/>
        <end position="322"/>
    </location>
</feature>
<dbReference type="EMBL" id="JQIF01000014">
    <property type="protein sequence ID" value="KGJ54637.1"/>
    <property type="molecule type" value="Genomic_DNA"/>
</dbReference>
<keyword evidence="5" id="KW-0808">Transferase</keyword>
<keyword evidence="2" id="KW-0813">Transport</keyword>
<feature type="transmembrane region" description="Helical" evidence="12">
    <location>
        <begin position="12"/>
        <end position="31"/>
    </location>
</feature>
<dbReference type="InterPro" id="IPR050429">
    <property type="entry name" value="PTS_Glucose_EIICBA"/>
</dbReference>
<keyword evidence="6" id="KW-0598">Phosphotransferase system</keyword>
<evidence type="ECO:0000256" key="11">
    <source>
        <dbReference type="PROSITE-ProRule" id="PRU00421"/>
    </source>
</evidence>
<feature type="domain" description="PTS EIIB type-1" evidence="13">
    <location>
        <begin position="445"/>
        <end position="524"/>
    </location>
</feature>
<dbReference type="GO" id="GO:0016301">
    <property type="term" value="F:kinase activity"/>
    <property type="evidence" value="ECO:0007669"/>
    <property type="project" value="UniProtKB-KW"/>
</dbReference>
<dbReference type="InterPro" id="IPR003352">
    <property type="entry name" value="PTS_EIIC"/>
</dbReference>
<evidence type="ECO:0000256" key="12">
    <source>
        <dbReference type="SAM" id="Phobius"/>
    </source>
</evidence>
<evidence type="ECO:0000313" key="16">
    <source>
        <dbReference type="Proteomes" id="UP000030008"/>
    </source>
</evidence>
<keyword evidence="4" id="KW-0762">Sugar transport</keyword>
<dbReference type="PANTHER" id="PTHR30009">
    <property type="entry name" value="CYTOCHROME C-TYPE SYNTHESIS PROTEIN AND PTS TRANSMEMBRANE COMPONENT"/>
    <property type="match status" value="1"/>
</dbReference>
<feature type="transmembrane region" description="Helical" evidence="12">
    <location>
        <begin position="233"/>
        <end position="254"/>
    </location>
</feature>
<dbReference type="PROSITE" id="PS51103">
    <property type="entry name" value="PTS_EIIC_TYPE_1"/>
    <property type="match status" value="1"/>
</dbReference>
<feature type="active site" description="Phosphocysteine intermediate; for EIIB activity" evidence="11">
    <location>
        <position position="467"/>
    </location>
</feature>
<protein>
    <submittedName>
        <fullName evidence="15">PTS alpha-glucoside transporter subunit IIBC</fullName>
    </submittedName>
</protein>
<evidence type="ECO:0000256" key="8">
    <source>
        <dbReference type="ARBA" id="ARBA00022777"/>
    </source>
</evidence>
<evidence type="ECO:0000313" key="15">
    <source>
        <dbReference type="EMBL" id="KGJ54637.1"/>
    </source>
</evidence>
<dbReference type="InterPro" id="IPR013013">
    <property type="entry name" value="PTS_EIIC_1"/>
</dbReference>
<dbReference type="Gene3D" id="3.30.1360.60">
    <property type="entry name" value="Glucose permease domain IIB"/>
    <property type="match status" value="1"/>
</dbReference>
<dbReference type="PANTHER" id="PTHR30009:SF12">
    <property type="entry name" value="PHOSPHOTRANSFERASE IIC COMPONENT GLVC"/>
    <property type="match status" value="1"/>
</dbReference>
<evidence type="ECO:0000256" key="5">
    <source>
        <dbReference type="ARBA" id="ARBA00022679"/>
    </source>
</evidence>
<dbReference type="Proteomes" id="UP000030008">
    <property type="component" value="Unassembled WGS sequence"/>
</dbReference>
<dbReference type="GO" id="GO:0009401">
    <property type="term" value="P:phosphoenolpyruvate-dependent sugar phosphotransferase system"/>
    <property type="evidence" value="ECO:0007669"/>
    <property type="project" value="UniProtKB-KW"/>
</dbReference>
<dbReference type="NCBIfam" id="TIGR02005">
    <property type="entry name" value="PTS-IIBC-alpha"/>
    <property type="match status" value="1"/>
</dbReference>
<evidence type="ECO:0000256" key="2">
    <source>
        <dbReference type="ARBA" id="ARBA00022448"/>
    </source>
</evidence>
<keyword evidence="8" id="KW-0418">Kinase</keyword>
<dbReference type="CDD" id="cd00212">
    <property type="entry name" value="PTS_IIB_glc"/>
    <property type="match status" value="1"/>
</dbReference>
<dbReference type="PROSITE" id="PS51098">
    <property type="entry name" value="PTS_EIIB_TYPE_1"/>
    <property type="match status" value="1"/>
</dbReference>
<dbReference type="GO" id="GO:0090563">
    <property type="term" value="F:protein-phosphocysteine-sugar phosphotransferase activity"/>
    <property type="evidence" value="ECO:0007669"/>
    <property type="project" value="TreeGrafter"/>
</dbReference>
<dbReference type="SUPFAM" id="SSF55604">
    <property type="entry name" value="Glucose permease domain IIB"/>
    <property type="match status" value="1"/>
</dbReference>
<evidence type="ECO:0000256" key="4">
    <source>
        <dbReference type="ARBA" id="ARBA00022597"/>
    </source>
</evidence>
<evidence type="ECO:0000259" key="13">
    <source>
        <dbReference type="PROSITE" id="PS51098"/>
    </source>
</evidence>
<feature type="transmembrane region" description="Helical" evidence="12">
    <location>
        <begin position="328"/>
        <end position="350"/>
    </location>
</feature>
<evidence type="ECO:0000256" key="7">
    <source>
        <dbReference type="ARBA" id="ARBA00022692"/>
    </source>
</evidence>
<feature type="transmembrane region" description="Helical" evidence="12">
    <location>
        <begin position="86"/>
        <end position="105"/>
    </location>
</feature>
<dbReference type="InterPro" id="IPR036878">
    <property type="entry name" value="Glu_permease_IIB"/>
</dbReference>
<feature type="transmembrane region" description="Helical" evidence="12">
    <location>
        <begin position="274"/>
        <end position="294"/>
    </location>
</feature>
<keyword evidence="7 12" id="KW-0812">Transmembrane</keyword>
<dbReference type="GO" id="GO:0005886">
    <property type="term" value="C:plasma membrane"/>
    <property type="evidence" value="ECO:0007669"/>
    <property type="project" value="UniProtKB-SubCell"/>
</dbReference>
<feature type="domain" description="PTS EIIC type-1" evidence="14">
    <location>
        <begin position="1"/>
        <end position="418"/>
    </location>
</feature>
<feature type="transmembrane region" description="Helical" evidence="12">
    <location>
        <begin position="383"/>
        <end position="402"/>
    </location>
</feature>
<evidence type="ECO:0000256" key="10">
    <source>
        <dbReference type="ARBA" id="ARBA00023136"/>
    </source>
</evidence>